<evidence type="ECO:0000313" key="3">
    <source>
        <dbReference type="EMBL" id="KAF7827272.1"/>
    </source>
</evidence>
<comment type="caution">
    <text evidence="3">The sequence shown here is derived from an EMBL/GenBank/DDBJ whole genome shotgun (WGS) entry which is preliminary data.</text>
</comment>
<feature type="coiled-coil region" evidence="1">
    <location>
        <begin position="374"/>
        <end position="408"/>
    </location>
</feature>
<keyword evidence="1" id="KW-0175">Coiled coil</keyword>
<protein>
    <submittedName>
        <fullName evidence="3">Filamin A-interacting protein 1-like</fullName>
    </submittedName>
</protein>
<organism evidence="3 4">
    <name type="scientific">Senna tora</name>
    <dbReference type="NCBI Taxonomy" id="362788"/>
    <lineage>
        <taxon>Eukaryota</taxon>
        <taxon>Viridiplantae</taxon>
        <taxon>Streptophyta</taxon>
        <taxon>Embryophyta</taxon>
        <taxon>Tracheophyta</taxon>
        <taxon>Spermatophyta</taxon>
        <taxon>Magnoliopsida</taxon>
        <taxon>eudicotyledons</taxon>
        <taxon>Gunneridae</taxon>
        <taxon>Pentapetalae</taxon>
        <taxon>rosids</taxon>
        <taxon>fabids</taxon>
        <taxon>Fabales</taxon>
        <taxon>Fabaceae</taxon>
        <taxon>Caesalpinioideae</taxon>
        <taxon>Cassia clade</taxon>
        <taxon>Senna</taxon>
    </lineage>
</organism>
<sequence length="439" mass="49289">MEARHASLGRRTLEEIRQKRAADRLSKTSSGPDLSKVPNPVEIVGMRKSESGNRLSETDVSSLLSQLKDLQKKNTDLEEENRRLTLRLQTTEIDHGAMEKQLNDLEQNTVPSLRKALKDVAMEKDAAVVAREDLSAQLRTLKKRLKDAEDEQYRAEEDAAALRAELNLIQQQAMTSTVGAISSLGNPPEQIQRLENELAGLRSELQRESLLRQQEQQQLAKDQAQIAALISEKQELEEKLNSMSRKAAGAEVSDKVGEKAFSVEDKHKLENQLHDMALAIERLESSRQKLLMEIDSQSTEIERLFEENSNLSSSYQEAIGAAAKWEIQVKECLKQNEELRGILDKLRMERARGLPDSSVHGEHMLGSSASTAEMVSLKGQLVKEQSRAEALSAEVMQLSVQLQQVKQAYDGLARFYKPVLRNIESSLIKMKQDGSLTVR</sequence>
<accession>A0A834WLC6</accession>
<dbReference type="AlphaFoldDB" id="A0A834WLC6"/>
<feature type="compositionally biased region" description="Basic and acidic residues" evidence="2">
    <location>
        <begin position="1"/>
        <end position="26"/>
    </location>
</feature>
<dbReference type="OrthoDB" id="2019706at2759"/>
<dbReference type="Gene3D" id="1.10.287.1490">
    <property type="match status" value="1"/>
</dbReference>
<gene>
    <name evidence="3" type="ORF">G2W53_018436</name>
</gene>
<dbReference type="Proteomes" id="UP000634136">
    <property type="component" value="Unassembled WGS sequence"/>
</dbReference>
<dbReference type="EMBL" id="JAAIUW010000006">
    <property type="protein sequence ID" value="KAF7827272.1"/>
    <property type="molecule type" value="Genomic_DNA"/>
</dbReference>
<reference evidence="3" key="1">
    <citation type="submission" date="2020-09" db="EMBL/GenBank/DDBJ databases">
        <title>Genome-Enabled Discovery of Anthraquinone Biosynthesis in Senna tora.</title>
        <authorList>
            <person name="Kang S.-H."/>
            <person name="Pandey R.P."/>
            <person name="Lee C.-M."/>
            <person name="Sim J.-S."/>
            <person name="Jeong J.-T."/>
            <person name="Choi B.-S."/>
            <person name="Jung M."/>
            <person name="Ginzburg D."/>
            <person name="Zhao K."/>
            <person name="Won S.Y."/>
            <person name="Oh T.-J."/>
            <person name="Yu Y."/>
            <person name="Kim N.-H."/>
            <person name="Lee O.R."/>
            <person name="Lee T.-H."/>
            <person name="Bashyal P."/>
            <person name="Kim T.-S."/>
            <person name="Lee W.-H."/>
            <person name="Kawkins C."/>
            <person name="Kim C.-K."/>
            <person name="Kim J.S."/>
            <person name="Ahn B.O."/>
            <person name="Rhee S.Y."/>
            <person name="Sohng J.K."/>
        </authorList>
    </citation>
    <scope>NUCLEOTIDE SEQUENCE</scope>
    <source>
        <tissue evidence="3">Leaf</tissue>
    </source>
</reference>
<dbReference type="PANTHER" id="PTHR48163">
    <property type="entry name" value="BNAC02G25670D PROTEIN"/>
    <property type="match status" value="1"/>
</dbReference>
<evidence type="ECO:0000256" key="1">
    <source>
        <dbReference type="SAM" id="Coils"/>
    </source>
</evidence>
<name>A0A834WLC6_9FABA</name>
<keyword evidence="4" id="KW-1185">Reference proteome</keyword>
<evidence type="ECO:0000313" key="4">
    <source>
        <dbReference type="Proteomes" id="UP000634136"/>
    </source>
</evidence>
<feature type="coiled-coil region" evidence="1">
    <location>
        <begin position="191"/>
        <end position="349"/>
    </location>
</feature>
<feature type="coiled-coil region" evidence="1">
    <location>
        <begin position="60"/>
        <end position="165"/>
    </location>
</feature>
<feature type="region of interest" description="Disordered" evidence="2">
    <location>
        <begin position="1"/>
        <end position="40"/>
    </location>
</feature>
<proteinExistence type="predicted"/>
<dbReference type="PANTHER" id="PTHR48163:SF2">
    <property type="entry name" value="EXPRESSED PROTEIN"/>
    <property type="match status" value="1"/>
</dbReference>
<evidence type="ECO:0000256" key="2">
    <source>
        <dbReference type="SAM" id="MobiDB-lite"/>
    </source>
</evidence>